<dbReference type="Pfam" id="PF06114">
    <property type="entry name" value="Peptidase_M78"/>
    <property type="match status" value="1"/>
</dbReference>
<organism evidence="3 4">
    <name type="scientific">Pseudoalteromonas lipolytica</name>
    <dbReference type="NCBI Taxonomy" id="570156"/>
    <lineage>
        <taxon>Bacteria</taxon>
        <taxon>Pseudomonadati</taxon>
        <taxon>Pseudomonadota</taxon>
        <taxon>Gammaproteobacteria</taxon>
        <taxon>Alteromonadales</taxon>
        <taxon>Pseudoalteromonadaceae</taxon>
        <taxon>Pseudoalteromonas</taxon>
    </lineage>
</organism>
<evidence type="ECO:0000259" key="2">
    <source>
        <dbReference type="PROSITE" id="PS50943"/>
    </source>
</evidence>
<proteinExistence type="inferred from homology"/>
<dbReference type="AlphaFoldDB" id="A0AAD0WFG6"/>
<dbReference type="PANTHER" id="PTHR43236">
    <property type="entry name" value="ANTITOXIN HIGA1"/>
    <property type="match status" value="1"/>
</dbReference>
<dbReference type="Pfam" id="PF01381">
    <property type="entry name" value="HTH_3"/>
    <property type="match status" value="1"/>
</dbReference>
<dbReference type="InterPro" id="IPR052345">
    <property type="entry name" value="Rad_response_metalloprotease"/>
</dbReference>
<feature type="domain" description="HTH cro/C1-type" evidence="2">
    <location>
        <begin position="15"/>
        <end position="67"/>
    </location>
</feature>
<dbReference type="KEGG" id="pdj:D0907_20600"/>
<dbReference type="Gene3D" id="1.10.10.2910">
    <property type="match status" value="1"/>
</dbReference>
<evidence type="ECO:0000313" key="3">
    <source>
        <dbReference type="EMBL" id="AXV67731.1"/>
    </source>
</evidence>
<dbReference type="PROSITE" id="PS50943">
    <property type="entry name" value="HTH_CROC1"/>
    <property type="match status" value="1"/>
</dbReference>
<dbReference type="GeneID" id="99507877"/>
<dbReference type="PANTHER" id="PTHR43236:SF2">
    <property type="entry name" value="BLL0069 PROTEIN"/>
    <property type="match status" value="1"/>
</dbReference>
<dbReference type="InterPro" id="IPR010982">
    <property type="entry name" value="Lambda_DNA-bd_dom_sf"/>
</dbReference>
<geneLocation type="plasmid" evidence="3 4">
    <name>unnamed2</name>
</geneLocation>
<dbReference type="SUPFAM" id="SSF47413">
    <property type="entry name" value="lambda repressor-like DNA-binding domains"/>
    <property type="match status" value="1"/>
</dbReference>
<dbReference type="SMART" id="SM00530">
    <property type="entry name" value="HTH_XRE"/>
    <property type="match status" value="1"/>
</dbReference>
<evidence type="ECO:0000313" key="4">
    <source>
        <dbReference type="Proteomes" id="UP000264605"/>
    </source>
</evidence>
<dbReference type="Proteomes" id="UP000264605">
    <property type="component" value="Plasmid unnamed2"/>
</dbReference>
<sequence length="377" mass="42367">MATQALINPQIVTWARQRAGLSKEDFAQKLGIKKVECVVEWEAGTSKPTFVQAQKIANATNIPFGYLFLVNPPKEELPIPDLRTIGNKHRNEVSVEMRDIIKQVMYKQQWYKEYLRQIGEEELPFVGRFTTKNTVYDVAQNIRGELGVPLPQKGSWEDYQRQLINAAENSRILVMRSGIVGNNTRRKLEVSEFRGFAISDKLAPVIFINSSDAPAARLFTLIHELAHLWIGSSGVSDLGNEHAEEEKFCNAVAGEFLVPEKEFHEMWNPLVSLLNNVVAISSRFHVSKLVVAKRAFDCNAIDSDTYREFYQREMKAFRRKKSSGGDFNITAGARNSALFSSAVVAEAMSGRILLRDAGSLLGIQPNKIKTYASKLAL</sequence>
<reference evidence="3 4" key="1">
    <citation type="submission" date="2018-08" db="EMBL/GenBank/DDBJ databases">
        <title>Draft genome sequence of Pseudoalteromonas donghaensis HJ51.</title>
        <authorList>
            <person name="Oh J."/>
            <person name="Roh D."/>
        </authorList>
    </citation>
    <scope>NUCLEOTIDE SEQUENCE [LARGE SCALE GENOMIC DNA]</scope>
    <source>
        <strain evidence="3 4">HJ51</strain>
        <plasmid evidence="3 4">unnamed2</plasmid>
    </source>
</reference>
<comment type="similarity">
    <text evidence="1">Belongs to the short-chain fatty acyl-CoA assimilation regulator (ScfR) family.</text>
</comment>
<keyword evidence="3" id="KW-0614">Plasmid</keyword>
<gene>
    <name evidence="3" type="ORF">D0907_20600</name>
</gene>
<evidence type="ECO:0000256" key="1">
    <source>
        <dbReference type="ARBA" id="ARBA00007227"/>
    </source>
</evidence>
<name>A0AAD0WFG6_9GAMM</name>
<dbReference type="EMBL" id="CP032092">
    <property type="protein sequence ID" value="AXV67731.1"/>
    <property type="molecule type" value="Genomic_DNA"/>
</dbReference>
<dbReference type="InterPro" id="IPR001387">
    <property type="entry name" value="Cro/C1-type_HTH"/>
</dbReference>
<accession>A0AAD0WFG6</accession>
<dbReference type="RefSeq" id="WP_118845570.1">
    <property type="nucleotide sequence ID" value="NZ_CP032092.1"/>
</dbReference>
<dbReference type="CDD" id="cd00093">
    <property type="entry name" value="HTH_XRE"/>
    <property type="match status" value="1"/>
</dbReference>
<protein>
    <submittedName>
        <fullName evidence="3">ImmA/IrrE family metallo-endopeptidase</fullName>
    </submittedName>
</protein>
<dbReference type="Gene3D" id="1.10.260.40">
    <property type="entry name" value="lambda repressor-like DNA-binding domains"/>
    <property type="match status" value="1"/>
</dbReference>
<dbReference type="InterPro" id="IPR010359">
    <property type="entry name" value="IrrE_HExxH"/>
</dbReference>
<dbReference type="GO" id="GO:0003677">
    <property type="term" value="F:DNA binding"/>
    <property type="evidence" value="ECO:0007669"/>
    <property type="project" value="InterPro"/>
</dbReference>